<dbReference type="Proteomes" id="UP001342314">
    <property type="component" value="Unassembled WGS sequence"/>
</dbReference>
<proteinExistence type="predicted"/>
<dbReference type="EMBL" id="BQKY01000013">
    <property type="protein sequence ID" value="GJN93300.1"/>
    <property type="molecule type" value="Genomic_DNA"/>
</dbReference>
<dbReference type="AlphaFoldDB" id="A0AAV5GUX5"/>
<reference evidence="2 3" key="1">
    <citation type="submission" date="2021-12" db="EMBL/GenBank/DDBJ databases">
        <title>High titer production of polyol ester of fatty acids by Rhodotorula paludigena BS15 towards product separation-free biomass refinery.</title>
        <authorList>
            <person name="Mano J."/>
            <person name="Ono H."/>
            <person name="Tanaka T."/>
            <person name="Naito K."/>
            <person name="Sushida H."/>
            <person name="Ike M."/>
            <person name="Tokuyasu K."/>
            <person name="Kitaoka M."/>
        </authorList>
    </citation>
    <scope>NUCLEOTIDE SEQUENCE [LARGE SCALE GENOMIC DNA]</scope>
    <source>
        <strain evidence="2 3">BS15</strain>
    </source>
</reference>
<comment type="caution">
    <text evidence="2">The sequence shown here is derived from an EMBL/GenBank/DDBJ whole genome shotgun (WGS) entry which is preliminary data.</text>
</comment>
<evidence type="ECO:0000313" key="3">
    <source>
        <dbReference type="Proteomes" id="UP001342314"/>
    </source>
</evidence>
<feature type="compositionally biased region" description="Acidic residues" evidence="1">
    <location>
        <begin position="30"/>
        <end position="45"/>
    </location>
</feature>
<evidence type="ECO:0000256" key="1">
    <source>
        <dbReference type="SAM" id="MobiDB-lite"/>
    </source>
</evidence>
<keyword evidence="3" id="KW-1185">Reference proteome</keyword>
<organism evidence="2 3">
    <name type="scientific">Rhodotorula paludigena</name>
    <dbReference type="NCBI Taxonomy" id="86838"/>
    <lineage>
        <taxon>Eukaryota</taxon>
        <taxon>Fungi</taxon>
        <taxon>Dikarya</taxon>
        <taxon>Basidiomycota</taxon>
        <taxon>Pucciniomycotina</taxon>
        <taxon>Microbotryomycetes</taxon>
        <taxon>Sporidiobolales</taxon>
        <taxon>Sporidiobolaceae</taxon>
        <taxon>Rhodotorula</taxon>
    </lineage>
</organism>
<feature type="region of interest" description="Disordered" evidence="1">
    <location>
        <begin position="1"/>
        <end position="56"/>
    </location>
</feature>
<evidence type="ECO:0000313" key="2">
    <source>
        <dbReference type="EMBL" id="GJN93300.1"/>
    </source>
</evidence>
<accession>A0AAV5GUX5</accession>
<sequence length="455" mass="50731">MPSSPTLATFPPTPALPITRAARSRQSRDEDADAAMYESDDEQGDDQEHLLSSKARLRRPSLGAAASSRFRMMHPIALAGAVVLATSLATLLYRYNPSFHTFATLSASRPGVLVGRRDSAPLYRGCTFDEFLADLKVAKIRDDAPSRDVVDYTPTPTRELPPFRGFSFDLPNCPLPHVFSQAQACDVLSSFGNIAIAGDSFMRHIWDALLLLLQRKSFSSLAPFPTAERQDGAIEVEEWREKCRGEALFNDREIGNMTVLTPCRTSIYQRLERLPQEVCGNKKLRGLYLRSEQGLDMEGYLAYLSQFPSADRQHSPVLYISGGVHSRYNTTATTANFLKPVISLNRLLGPRVVPLWHGSHAPGENINAFYYRTQGRDAVKDYIAQVDAAMRRLDPETDILDGHYRIVPHFNMTEGAFSHDGQHYSYQVNTEKVYIFLTVLDLIWQKAAAAGGLVG</sequence>
<protein>
    <submittedName>
        <fullName evidence="2">Uncharacterized protein</fullName>
    </submittedName>
</protein>
<name>A0AAV5GUX5_9BASI</name>
<feature type="compositionally biased region" description="Low complexity" evidence="1">
    <location>
        <begin position="1"/>
        <end position="10"/>
    </location>
</feature>
<gene>
    <name evidence="2" type="ORF">Rhopal_006347-T1</name>
</gene>